<reference evidence="11 12" key="1">
    <citation type="submission" date="2016-06" db="EMBL/GenBank/DDBJ databases">
        <title>Comparative genomics of the ectomycorrhizal sister species Rhizopogon vinicolor and Rhizopogon vesiculosus (Basidiomycota: Boletales) reveals a divergence of the mating type B locus.</title>
        <authorList>
            <consortium name="DOE Joint Genome Institute"/>
            <person name="Mujic A.B."/>
            <person name="Kuo A."/>
            <person name="Tritt A."/>
            <person name="Lipzen A."/>
            <person name="Chen C."/>
            <person name="Johnson J."/>
            <person name="Sharma A."/>
            <person name="Barry K."/>
            <person name="Grigoriev I.V."/>
            <person name="Spatafora J.W."/>
        </authorList>
    </citation>
    <scope>NUCLEOTIDE SEQUENCE [LARGE SCALE GENOMIC DNA]</scope>
    <source>
        <strain evidence="11 12">AM-OR11-026</strain>
    </source>
</reference>
<comment type="catalytic activity">
    <reaction evidence="1">
        <text>[E2 ubiquitin-conjugating enzyme]-S-ubiquitinyl-L-cysteine + [acceptor protein]-L-lysine = [E2 ubiquitin-conjugating enzyme]-L-cysteine + [acceptor protein]-N(6)-ubiquitinyl-L-lysine.</text>
        <dbReference type="EC" id="2.3.2.31"/>
    </reaction>
</comment>
<dbReference type="PANTHER" id="PTHR11685">
    <property type="entry name" value="RBR FAMILY RING FINGER AND IBR DOMAIN-CONTAINING"/>
    <property type="match status" value="1"/>
</dbReference>
<keyword evidence="3" id="KW-0808">Transferase</keyword>
<proteinExistence type="predicted"/>
<dbReference type="Pfam" id="PF01485">
    <property type="entry name" value="IBR"/>
    <property type="match status" value="1"/>
</dbReference>
<feature type="domain" description="RING-type" evidence="10">
    <location>
        <begin position="91"/>
        <end position="285"/>
    </location>
</feature>
<dbReference type="EMBL" id="KV448876">
    <property type="protein sequence ID" value="OAX32941.1"/>
    <property type="molecule type" value="Genomic_DNA"/>
</dbReference>
<dbReference type="SUPFAM" id="SSF57850">
    <property type="entry name" value="RING/U-box"/>
    <property type="match status" value="2"/>
</dbReference>
<keyword evidence="4" id="KW-0479">Metal-binding</keyword>
<dbReference type="InterPro" id="IPR013083">
    <property type="entry name" value="Znf_RING/FYVE/PHD"/>
</dbReference>
<keyword evidence="12" id="KW-1185">Reference proteome</keyword>
<evidence type="ECO:0000313" key="11">
    <source>
        <dbReference type="EMBL" id="OAX32941.1"/>
    </source>
</evidence>
<dbReference type="PROSITE" id="PS51873">
    <property type="entry name" value="TRIAD"/>
    <property type="match status" value="1"/>
</dbReference>
<name>A0A1B7MK27_9AGAM</name>
<keyword evidence="6" id="KW-0863">Zinc-finger</keyword>
<evidence type="ECO:0000256" key="1">
    <source>
        <dbReference type="ARBA" id="ARBA00001798"/>
    </source>
</evidence>
<dbReference type="Gene3D" id="3.30.40.10">
    <property type="entry name" value="Zinc/RING finger domain, C3HC4 (zinc finger)"/>
    <property type="match status" value="1"/>
</dbReference>
<dbReference type="STRING" id="1314800.A0A1B7MK27"/>
<feature type="compositionally biased region" description="Polar residues" evidence="9">
    <location>
        <begin position="453"/>
        <end position="463"/>
    </location>
</feature>
<dbReference type="GO" id="GO:0008270">
    <property type="term" value="F:zinc ion binding"/>
    <property type="evidence" value="ECO:0007669"/>
    <property type="project" value="UniProtKB-KW"/>
</dbReference>
<organism evidence="11 12">
    <name type="scientific">Rhizopogon vinicolor AM-OR11-026</name>
    <dbReference type="NCBI Taxonomy" id="1314800"/>
    <lineage>
        <taxon>Eukaryota</taxon>
        <taxon>Fungi</taxon>
        <taxon>Dikarya</taxon>
        <taxon>Basidiomycota</taxon>
        <taxon>Agaricomycotina</taxon>
        <taxon>Agaricomycetes</taxon>
        <taxon>Agaricomycetidae</taxon>
        <taxon>Boletales</taxon>
        <taxon>Suillineae</taxon>
        <taxon>Rhizopogonaceae</taxon>
        <taxon>Rhizopogon</taxon>
    </lineage>
</organism>
<evidence type="ECO:0000259" key="10">
    <source>
        <dbReference type="PROSITE" id="PS51873"/>
    </source>
</evidence>
<dbReference type="InterPro" id="IPR002867">
    <property type="entry name" value="IBR_dom"/>
</dbReference>
<sequence>MLENLLSSMLIGFLLRDSLSRLVENLVLCLVTNVQPAIAPHPAIRGTAPEAPTWGEWLVSLLSMPVSGSPTASHPNRAQMKTTTRAPPRATGHDCVICQDPIVEAEVRAPCGHFYDIDCITSLFQSATHDESLYPPRCCRQVIPLPQIRPHLTQALLAEFELKAREFGTLKRVYCATPACSSFLGPLYEGYFRKVFTCPSPTCITETCGKCRGRYEGYYTHKCTPDAETERVLTLSRDSGWSRCPGCSQMIELNMGCFHMTCRCKTEFCYVCSARWKSCRCPQWDENRLLAAAELRVDAQLQRANPFQQAPPVRQPMPAARAARNQHQPDYPPRQALEAAPRQPVVTIRPVDPPRQVAATLATLAALRPTPLVNTRPRIRQQEVPAAQDPPPPAPPSSIITHGAGVYAPPPPPPPPPPPSRPAIHHTEAPTLAPPTVPRPSRLTTRRAEAPGQGSSCAVPSQPTICRSETNTRISAVLARVIEQCPTSTANTTTAGEDRERMIRETMERLRMDHDCQHTTWKYQRGSGRCESCSVDLPNYIYRCGGCEILSCNRCRRNRL</sequence>
<evidence type="ECO:0000256" key="8">
    <source>
        <dbReference type="ARBA" id="ARBA00022833"/>
    </source>
</evidence>
<dbReference type="GO" id="GO:0016567">
    <property type="term" value="P:protein ubiquitination"/>
    <property type="evidence" value="ECO:0007669"/>
    <property type="project" value="InterPro"/>
</dbReference>
<dbReference type="AlphaFoldDB" id="A0A1B7MK27"/>
<gene>
    <name evidence="11" type="ORF">K503DRAFT_566733</name>
</gene>
<dbReference type="InterPro" id="IPR031127">
    <property type="entry name" value="E3_UB_ligase_RBR"/>
</dbReference>
<keyword evidence="7" id="KW-0833">Ubl conjugation pathway</keyword>
<evidence type="ECO:0000256" key="4">
    <source>
        <dbReference type="ARBA" id="ARBA00022723"/>
    </source>
</evidence>
<feature type="compositionally biased region" description="Pro residues" evidence="9">
    <location>
        <begin position="408"/>
        <end position="421"/>
    </location>
</feature>
<evidence type="ECO:0000256" key="7">
    <source>
        <dbReference type="ARBA" id="ARBA00022786"/>
    </source>
</evidence>
<feature type="region of interest" description="Disordered" evidence="9">
    <location>
        <begin position="309"/>
        <end position="341"/>
    </location>
</feature>
<dbReference type="GO" id="GO:0061630">
    <property type="term" value="F:ubiquitin protein ligase activity"/>
    <property type="evidence" value="ECO:0007669"/>
    <property type="project" value="UniProtKB-EC"/>
</dbReference>
<dbReference type="CDD" id="cd22584">
    <property type="entry name" value="Rcat_RBR_unk"/>
    <property type="match status" value="1"/>
</dbReference>
<protein>
    <recommendedName>
        <fullName evidence="2">RBR-type E3 ubiquitin transferase</fullName>
        <ecNumber evidence="2">2.3.2.31</ecNumber>
    </recommendedName>
</protein>
<keyword evidence="8" id="KW-0862">Zinc</keyword>
<feature type="region of interest" description="Disordered" evidence="9">
    <location>
        <begin position="383"/>
        <end position="463"/>
    </location>
</feature>
<accession>A0A1B7MK27</accession>
<evidence type="ECO:0000256" key="6">
    <source>
        <dbReference type="ARBA" id="ARBA00022771"/>
    </source>
</evidence>
<dbReference type="InterPro" id="IPR044066">
    <property type="entry name" value="TRIAD_supradom"/>
</dbReference>
<dbReference type="Gene3D" id="1.20.120.1750">
    <property type="match status" value="1"/>
</dbReference>
<dbReference type="OrthoDB" id="9977870at2759"/>
<dbReference type="Proteomes" id="UP000092154">
    <property type="component" value="Unassembled WGS sequence"/>
</dbReference>
<dbReference type="InParanoid" id="A0A1B7MK27"/>
<evidence type="ECO:0000313" key="12">
    <source>
        <dbReference type="Proteomes" id="UP000092154"/>
    </source>
</evidence>
<evidence type="ECO:0000256" key="2">
    <source>
        <dbReference type="ARBA" id="ARBA00012251"/>
    </source>
</evidence>
<evidence type="ECO:0000256" key="9">
    <source>
        <dbReference type="SAM" id="MobiDB-lite"/>
    </source>
</evidence>
<evidence type="ECO:0000256" key="5">
    <source>
        <dbReference type="ARBA" id="ARBA00022737"/>
    </source>
</evidence>
<dbReference type="EC" id="2.3.2.31" evidence="2"/>
<evidence type="ECO:0000256" key="3">
    <source>
        <dbReference type="ARBA" id="ARBA00022679"/>
    </source>
</evidence>
<keyword evidence="5" id="KW-0677">Repeat</keyword>